<keyword evidence="2" id="KW-1185">Reference proteome</keyword>
<proteinExistence type="predicted"/>
<dbReference type="Proteomes" id="UP000693996">
    <property type="component" value="Chromosome"/>
</dbReference>
<name>A0A916NL20_9BURK</name>
<dbReference type="AlphaFoldDB" id="A0A916NL20"/>
<reference evidence="1" key="1">
    <citation type="submission" date="2021-06" db="EMBL/GenBank/DDBJ databases">
        <authorList>
            <person name="Szabo G."/>
        </authorList>
    </citation>
    <scope>NUCLEOTIDE SEQUENCE</scope>
    <source>
        <strain evidence="1">MYVALT</strain>
    </source>
</reference>
<protein>
    <submittedName>
        <fullName evidence="1">Uncharacterized protein</fullName>
    </submittedName>
</protein>
<sequence>MRIAYWVAYQLFSMPSCVGTVKKDKAFSGLMALAKPILALIRYGQTGLLRRAECR</sequence>
<evidence type="ECO:0000313" key="2">
    <source>
        <dbReference type="Proteomes" id="UP000693996"/>
    </source>
</evidence>
<dbReference type="KEGG" id="vtr:MYVALT_F_00830"/>
<dbReference type="EMBL" id="OU343031">
    <property type="protein sequence ID" value="CAG7600084.1"/>
    <property type="molecule type" value="Genomic_DNA"/>
</dbReference>
<accession>A0A916NL20</accession>
<gene>
    <name evidence="1" type="ORF">MYVALT_F_00830</name>
</gene>
<evidence type="ECO:0000313" key="1">
    <source>
        <dbReference type="EMBL" id="CAG7600084.1"/>
    </source>
</evidence>
<organism evidence="1 2">
    <name type="scientific">Candidatus Vallotiella hemipterorum</name>
    <dbReference type="NCBI Taxonomy" id="1177213"/>
    <lineage>
        <taxon>Bacteria</taxon>
        <taxon>Pseudomonadati</taxon>
        <taxon>Pseudomonadota</taxon>
        <taxon>Betaproteobacteria</taxon>
        <taxon>Burkholderiales</taxon>
        <taxon>Burkholderiaceae</taxon>
        <taxon>Candidatus Vallotiella</taxon>
    </lineage>
</organism>